<dbReference type="InterPro" id="IPR029062">
    <property type="entry name" value="Class_I_gatase-like"/>
</dbReference>
<protein>
    <submittedName>
        <fullName evidence="2">DJ-1/PfpI family protein-like protein</fullName>
    </submittedName>
</protein>
<dbReference type="Proteomes" id="UP000799324">
    <property type="component" value="Unassembled WGS sequence"/>
</dbReference>
<dbReference type="Gene3D" id="3.40.50.880">
    <property type="match status" value="1"/>
</dbReference>
<reference evidence="2" key="1">
    <citation type="journal article" date="2020" name="Stud. Mycol.">
        <title>101 Dothideomycetes genomes: a test case for predicting lifestyles and emergence of pathogens.</title>
        <authorList>
            <person name="Haridas S."/>
            <person name="Albert R."/>
            <person name="Binder M."/>
            <person name="Bloem J."/>
            <person name="Labutti K."/>
            <person name="Salamov A."/>
            <person name="Andreopoulos B."/>
            <person name="Baker S."/>
            <person name="Barry K."/>
            <person name="Bills G."/>
            <person name="Bluhm B."/>
            <person name="Cannon C."/>
            <person name="Castanera R."/>
            <person name="Culley D."/>
            <person name="Daum C."/>
            <person name="Ezra D."/>
            <person name="Gonzalez J."/>
            <person name="Henrissat B."/>
            <person name="Kuo A."/>
            <person name="Liang C."/>
            <person name="Lipzen A."/>
            <person name="Lutzoni F."/>
            <person name="Magnuson J."/>
            <person name="Mondo S."/>
            <person name="Nolan M."/>
            <person name="Ohm R."/>
            <person name="Pangilinan J."/>
            <person name="Park H.-J."/>
            <person name="Ramirez L."/>
            <person name="Alfaro M."/>
            <person name="Sun H."/>
            <person name="Tritt A."/>
            <person name="Yoshinaga Y."/>
            <person name="Zwiers L.-H."/>
            <person name="Turgeon B."/>
            <person name="Goodwin S."/>
            <person name="Spatafora J."/>
            <person name="Crous P."/>
            <person name="Grigoriev I."/>
        </authorList>
    </citation>
    <scope>NUCLEOTIDE SEQUENCE</scope>
    <source>
        <strain evidence="2">CBS 122681</strain>
    </source>
</reference>
<dbReference type="PANTHER" id="PTHR43130">
    <property type="entry name" value="ARAC-FAMILY TRANSCRIPTIONAL REGULATOR"/>
    <property type="match status" value="1"/>
</dbReference>
<organism evidence="2 3">
    <name type="scientific">Lophiostoma macrostomum CBS 122681</name>
    <dbReference type="NCBI Taxonomy" id="1314788"/>
    <lineage>
        <taxon>Eukaryota</taxon>
        <taxon>Fungi</taxon>
        <taxon>Dikarya</taxon>
        <taxon>Ascomycota</taxon>
        <taxon>Pezizomycotina</taxon>
        <taxon>Dothideomycetes</taxon>
        <taxon>Pleosporomycetidae</taxon>
        <taxon>Pleosporales</taxon>
        <taxon>Lophiostomataceae</taxon>
        <taxon>Lophiostoma</taxon>
    </lineage>
</organism>
<feature type="domain" description="DJ-1/PfpI" evidence="1">
    <location>
        <begin position="23"/>
        <end position="197"/>
    </location>
</feature>
<evidence type="ECO:0000313" key="2">
    <source>
        <dbReference type="EMBL" id="KAF2660310.1"/>
    </source>
</evidence>
<name>A0A6A6TKC4_9PLEO</name>
<gene>
    <name evidence="2" type="ORF">K491DRAFT_589257</name>
</gene>
<dbReference type="OrthoDB" id="543156at2759"/>
<sequence>MSSSTSSKSQAQPLRPPLPTPTKIGILLFPGFQLLDICGPLDVLNLLSRLTPLHLTILAPTLAPVTTNTFLSTSIGSDFAQSVLPTHTFATAPDDLEVLIVPGGFGTRDEESVGELVRFLGEYAGLRWVLTVCTGSAILAKSGVLDGRRATSNKKAFAWVKAQNDKVDWVPKARWVVDGKIWTSSGIAAGLDMIYAWIAEVWGEETAQELADSGEYVRNKDPDDDQFAERWGTV</sequence>
<dbReference type="InterPro" id="IPR052158">
    <property type="entry name" value="INH-QAR"/>
</dbReference>
<dbReference type="PANTHER" id="PTHR43130:SF15">
    <property type="entry name" value="THIJ_PFPI FAMILY PROTEIN (AFU_ORTHOLOGUE AFUA_5G14240)"/>
    <property type="match status" value="1"/>
</dbReference>
<proteinExistence type="predicted"/>
<accession>A0A6A6TKC4</accession>
<dbReference type="SUPFAM" id="SSF52317">
    <property type="entry name" value="Class I glutamine amidotransferase-like"/>
    <property type="match status" value="1"/>
</dbReference>
<dbReference type="EMBL" id="MU004300">
    <property type="protein sequence ID" value="KAF2660310.1"/>
    <property type="molecule type" value="Genomic_DNA"/>
</dbReference>
<dbReference type="Pfam" id="PF01965">
    <property type="entry name" value="DJ-1_PfpI"/>
    <property type="match status" value="1"/>
</dbReference>
<dbReference type="CDD" id="cd03139">
    <property type="entry name" value="GATase1_PfpI_2"/>
    <property type="match status" value="1"/>
</dbReference>
<dbReference type="AlphaFoldDB" id="A0A6A6TKC4"/>
<dbReference type="InterPro" id="IPR002818">
    <property type="entry name" value="DJ-1/PfpI"/>
</dbReference>
<keyword evidence="3" id="KW-1185">Reference proteome</keyword>
<evidence type="ECO:0000259" key="1">
    <source>
        <dbReference type="Pfam" id="PF01965"/>
    </source>
</evidence>
<evidence type="ECO:0000313" key="3">
    <source>
        <dbReference type="Proteomes" id="UP000799324"/>
    </source>
</evidence>